<dbReference type="InterPro" id="IPR013655">
    <property type="entry name" value="PAS_fold_3"/>
</dbReference>
<dbReference type="Pfam" id="PF08447">
    <property type="entry name" value="PAS_3"/>
    <property type="match status" value="1"/>
</dbReference>
<dbReference type="PROSITE" id="PS50113">
    <property type="entry name" value="PAC"/>
    <property type="match status" value="2"/>
</dbReference>
<reference evidence="6 7" key="1">
    <citation type="submission" date="2023-10" db="EMBL/GenBank/DDBJ databases">
        <title>Complete genome sequence of Shewanella sp. DAU334.</title>
        <authorList>
            <person name="Lee Y.-S."/>
            <person name="Jeong H.-R."/>
            <person name="Hwang E.-J."/>
            <person name="Choi Y.-L."/>
            <person name="Kim G.-D."/>
        </authorList>
    </citation>
    <scope>NUCLEOTIDE SEQUENCE [LARGE SCALE GENOMIC DNA]</scope>
    <source>
        <strain evidence="6 7">DAU334</strain>
    </source>
</reference>
<feature type="domain" description="PAC" evidence="3">
    <location>
        <begin position="1000"/>
        <end position="1052"/>
    </location>
</feature>
<dbReference type="SMART" id="SM00052">
    <property type="entry name" value="EAL"/>
    <property type="match status" value="1"/>
</dbReference>
<dbReference type="CDD" id="cd01948">
    <property type="entry name" value="EAL"/>
    <property type="match status" value="1"/>
</dbReference>
<accession>A0ABZ0K136</accession>
<dbReference type="Gene3D" id="2.130.10.10">
    <property type="entry name" value="YVTN repeat-like/Quinoprotein amine dehydrogenase"/>
    <property type="match status" value="3"/>
</dbReference>
<evidence type="ECO:0000259" key="4">
    <source>
        <dbReference type="PROSITE" id="PS50883"/>
    </source>
</evidence>
<dbReference type="InterPro" id="IPR035919">
    <property type="entry name" value="EAL_sf"/>
</dbReference>
<dbReference type="InterPro" id="IPR000160">
    <property type="entry name" value="GGDEF_dom"/>
</dbReference>
<feature type="domain" description="PAS" evidence="2">
    <location>
        <begin position="930"/>
        <end position="1001"/>
    </location>
</feature>
<keyword evidence="7" id="KW-1185">Reference proteome</keyword>
<evidence type="ECO:0000259" key="2">
    <source>
        <dbReference type="PROSITE" id="PS50112"/>
    </source>
</evidence>
<name>A0ABZ0K136_9GAMM</name>
<dbReference type="InterPro" id="IPR015943">
    <property type="entry name" value="WD40/YVTN_repeat-like_dom_sf"/>
</dbReference>
<dbReference type="InterPro" id="IPR000014">
    <property type="entry name" value="PAS"/>
</dbReference>
<dbReference type="PROSITE" id="PS50883">
    <property type="entry name" value="EAL"/>
    <property type="match status" value="1"/>
</dbReference>
<dbReference type="SUPFAM" id="SSF55073">
    <property type="entry name" value="Nucleotide cyclase"/>
    <property type="match status" value="1"/>
</dbReference>
<dbReference type="InterPro" id="IPR000700">
    <property type="entry name" value="PAS-assoc_C"/>
</dbReference>
<sequence length="1494" mass="169837">MKIRSIIKWFSFVVLLITCCTPAHSSGVVQRIFTASDGLINGTVWDISFDAHGFTWLATEEGLYRVSSTKIRRVDLVGLDSKLSDDLIHLVVPLSERHLLVSSFYEIYLYDIYSNTFTAFGGPDLFPEYEGLGVISQVEDDDGNRVLLTREGELLRFNYMDMSLKRINFLSSSHDSPWQAMSALADNKILVATEGWVEIRDASGERLNVVPWKESYGRIEQVFKDSNERVWISSNKGLFELLMEDASIRQVTELNYYITRIAQDHQGYLWLASRAGLIKWLPDTSSVHFYGNEIEQESNIDYIHDIAVDKTGLIWIVGSGDGVAVLADSPDFLLQQYNEAPPYELPDKVIWSIFEENNQLWFGTDSGLFHLDAKTTKPQSITPENIDSNDSIYSIESLDADNVILSSTNGLSVVNKSTFETRSFADWMGGKGSLESKTVYTTYLDTFVEGRIWFATNKGLFFWDPGLTEPQFFSLSADNSFVQMQKVKYVGRDSSGRLWLGGHRLLGYLDKSNRFHSITLPQKDGVDYASVNVVKEIEPDVYWIGLKGRGAIEYHLKTNHVRSLTDDWKISCNTVYFIESVEPYRLIGCPRTIIRYNTLTDDVIVVTEEDGFISDELNEGAVFASTNGLYVGTPDGAMLLDVAKMENRTVTDSILLESMEIYFDNYAEISLLPQQGYTILPGAQLVSFQLARSNYLDEKPLQLQYRLRRPSDKVGGKYIYLDGQSQLNITGLDSGEHILDIISLQNEVWSVEPYSFSFDVQQHWWQTRWFYGLLVIGVLLLGLVIIIVRQQQVTAFRQVNLALTESENRLKQALRGSNSELWEWYQDTRLFRMDNIGKLLNEKGEQVYLKLNEFTIHQEDKAAVFAAWLDMLEERTERFEMEYRYMRGENKWAWIRVLGRPVERNSVTGAIERVAGIYTDITEQRQLKDDVYLLAQAFENTTEAELICDRDEKIQVTNKAAQGIMGFSNNVLVGKSFSEFILGKESGTHISELLQNGLSWTGECRLACADNQECAIWLNVSSILNVKGEATHYVVVFSDITDRKTAESDLRRLANYDVLTGLSNRSLFSSTLSQAIYSAEKTADKLALLFLDLDRFKHVNDSYGHSMGDALLVEAASRLQKLTAPDNVLCRFGGDEFVILLRSGTDIDSINQLCEQLLLTIQEPFVIYGREFFISTSIGVSLWPEDAKLPENLIKNADLAMYHAKDEGKGNFKYYSQERNAEALYHLRLEADLRKAIEREEFELYFQPQIDILQNDRLVGVEALLRWRHPKDGFIRTDIFIKVAEACGLIVEIDRWVMLEACRRGAYWAKKFDTPLKVSVNISALHFRQPDFIQGVEQSLLDTGMPNTALSLEITEGVLMKELKVAKQHLKALKELGVDVAIDDFGTGYSSLAYLRHFEVNTLKIDRSFLIDIATNSADQAITSSIIELARNLKLDVVAEGVETHEQLEQVFSRGCYVIQGYYFAKPMPIAALEEYMVVQSHANVTTELLPHRD</sequence>
<dbReference type="NCBIfam" id="TIGR00229">
    <property type="entry name" value="sensory_box"/>
    <property type="match status" value="1"/>
</dbReference>
<keyword evidence="1" id="KW-0732">Signal</keyword>
<dbReference type="EMBL" id="CP136522">
    <property type="protein sequence ID" value="WOT05474.1"/>
    <property type="molecule type" value="Genomic_DNA"/>
</dbReference>
<dbReference type="InterPro" id="IPR001633">
    <property type="entry name" value="EAL_dom"/>
</dbReference>
<protein>
    <submittedName>
        <fullName evidence="6">EAL domain-containing protein</fullName>
    </submittedName>
</protein>
<dbReference type="Pfam" id="PF13426">
    <property type="entry name" value="PAS_9"/>
    <property type="match status" value="1"/>
</dbReference>
<proteinExistence type="predicted"/>
<dbReference type="Proteomes" id="UP001529491">
    <property type="component" value="Chromosome"/>
</dbReference>
<dbReference type="Pfam" id="PF00563">
    <property type="entry name" value="EAL"/>
    <property type="match status" value="1"/>
</dbReference>
<feature type="domain" description="GGDEF" evidence="5">
    <location>
        <begin position="1084"/>
        <end position="1217"/>
    </location>
</feature>
<dbReference type="PROSITE" id="PS50887">
    <property type="entry name" value="GGDEF"/>
    <property type="match status" value="1"/>
</dbReference>
<dbReference type="CDD" id="cd01949">
    <property type="entry name" value="GGDEF"/>
    <property type="match status" value="1"/>
</dbReference>
<organism evidence="6 7">
    <name type="scientific">Shewanella youngdeokensis</name>
    <dbReference type="NCBI Taxonomy" id="2999068"/>
    <lineage>
        <taxon>Bacteria</taxon>
        <taxon>Pseudomonadati</taxon>
        <taxon>Pseudomonadota</taxon>
        <taxon>Gammaproteobacteria</taxon>
        <taxon>Alteromonadales</taxon>
        <taxon>Shewanellaceae</taxon>
        <taxon>Shewanella</taxon>
    </lineage>
</organism>
<gene>
    <name evidence="6" type="ORF">RGE70_01200</name>
</gene>
<evidence type="ECO:0000259" key="5">
    <source>
        <dbReference type="PROSITE" id="PS50887"/>
    </source>
</evidence>
<evidence type="ECO:0000256" key="1">
    <source>
        <dbReference type="SAM" id="SignalP"/>
    </source>
</evidence>
<dbReference type="InterPro" id="IPR035965">
    <property type="entry name" value="PAS-like_dom_sf"/>
</dbReference>
<feature type="chain" id="PRO_5046290837" evidence="1">
    <location>
        <begin position="26"/>
        <end position="1494"/>
    </location>
</feature>
<dbReference type="PANTHER" id="PTHR44757:SF2">
    <property type="entry name" value="BIOFILM ARCHITECTURE MAINTENANCE PROTEIN MBAA"/>
    <property type="match status" value="1"/>
</dbReference>
<dbReference type="SUPFAM" id="SSF63829">
    <property type="entry name" value="Calcium-dependent phosphotriesterase"/>
    <property type="match status" value="1"/>
</dbReference>
<dbReference type="InterPro" id="IPR052155">
    <property type="entry name" value="Biofilm_reg_signaling"/>
</dbReference>
<feature type="signal peptide" evidence="1">
    <location>
        <begin position="1"/>
        <end position="25"/>
    </location>
</feature>
<dbReference type="SUPFAM" id="SSF141868">
    <property type="entry name" value="EAL domain-like"/>
    <property type="match status" value="1"/>
</dbReference>
<feature type="domain" description="EAL" evidence="4">
    <location>
        <begin position="1226"/>
        <end position="1481"/>
    </location>
</feature>
<dbReference type="Gene3D" id="3.30.70.270">
    <property type="match status" value="1"/>
</dbReference>
<feature type="domain" description="PAC" evidence="3">
    <location>
        <begin position="879"/>
        <end position="933"/>
    </location>
</feature>
<dbReference type="PANTHER" id="PTHR44757">
    <property type="entry name" value="DIGUANYLATE CYCLASE DGCP"/>
    <property type="match status" value="1"/>
</dbReference>
<dbReference type="InterPro" id="IPR043128">
    <property type="entry name" value="Rev_trsase/Diguanyl_cyclase"/>
</dbReference>
<dbReference type="InterPro" id="IPR029787">
    <property type="entry name" value="Nucleotide_cyclase"/>
</dbReference>
<dbReference type="PROSITE" id="PS50112">
    <property type="entry name" value="PAS"/>
    <property type="match status" value="1"/>
</dbReference>
<dbReference type="InterPro" id="IPR013783">
    <property type="entry name" value="Ig-like_fold"/>
</dbReference>
<dbReference type="Gene3D" id="3.20.20.450">
    <property type="entry name" value="EAL domain"/>
    <property type="match status" value="1"/>
</dbReference>
<dbReference type="CDD" id="cd00130">
    <property type="entry name" value="PAS"/>
    <property type="match status" value="1"/>
</dbReference>
<evidence type="ECO:0000259" key="3">
    <source>
        <dbReference type="PROSITE" id="PS50113"/>
    </source>
</evidence>
<dbReference type="SMART" id="SM00086">
    <property type="entry name" value="PAC"/>
    <property type="match status" value="2"/>
</dbReference>
<dbReference type="Gene3D" id="3.30.450.20">
    <property type="entry name" value="PAS domain"/>
    <property type="match status" value="2"/>
</dbReference>
<dbReference type="InterPro" id="IPR001610">
    <property type="entry name" value="PAC"/>
</dbReference>
<dbReference type="SMART" id="SM00091">
    <property type="entry name" value="PAS"/>
    <property type="match status" value="1"/>
</dbReference>
<dbReference type="Gene3D" id="2.60.40.10">
    <property type="entry name" value="Immunoglobulins"/>
    <property type="match status" value="1"/>
</dbReference>
<dbReference type="RefSeq" id="WP_310469731.1">
    <property type="nucleotide sequence ID" value="NZ_CP136522.1"/>
</dbReference>
<dbReference type="NCBIfam" id="TIGR00254">
    <property type="entry name" value="GGDEF"/>
    <property type="match status" value="1"/>
</dbReference>
<evidence type="ECO:0000313" key="6">
    <source>
        <dbReference type="EMBL" id="WOT05474.1"/>
    </source>
</evidence>
<dbReference type="SMART" id="SM00267">
    <property type="entry name" value="GGDEF"/>
    <property type="match status" value="1"/>
</dbReference>
<evidence type="ECO:0000313" key="7">
    <source>
        <dbReference type="Proteomes" id="UP001529491"/>
    </source>
</evidence>
<dbReference type="Pfam" id="PF00990">
    <property type="entry name" value="GGDEF"/>
    <property type="match status" value="1"/>
</dbReference>
<dbReference type="SUPFAM" id="SSF55785">
    <property type="entry name" value="PYP-like sensor domain (PAS domain)"/>
    <property type="match status" value="2"/>
</dbReference>